<dbReference type="GO" id="GO:0004553">
    <property type="term" value="F:hydrolase activity, hydrolyzing O-glycosyl compounds"/>
    <property type="evidence" value="ECO:0007669"/>
    <property type="project" value="InterPro"/>
</dbReference>
<dbReference type="EMBL" id="VDMD01000061">
    <property type="protein sequence ID" value="TRM56688.1"/>
    <property type="molecule type" value="Genomic_DNA"/>
</dbReference>
<dbReference type="InterPro" id="IPR036156">
    <property type="entry name" value="Beta-gal/glucu_dom_sf"/>
</dbReference>
<evidence type="ECO:0000256" key="1">
    <source>
        <dbReference type="ARBA" id="ARBA00022801"/>
    </source>
</evidence>
<dbReference type="Pfam" id="PF22666">
    <property type="entry name" value="Glyco_hydro_2_N2"/>
    <property type="match status" value="1"/>
</dbReference>
<dbReference type="STRING" id="97359.A0A550BVX7"/>
<evidence type="ECO:0000256" key="2">
    <source>
        <dbReference type="ARBA" id="ARBA00023295"/>
    </source>
</evidence>
<name>A0A550BVX7_9AGAR</name>
<comment type="caution">
    <text evidence="6">The sequence shown here is derived from an EMBL/GenBank/DDBJ whole genome shotgun (WGS) entry which is preliminary data.</text>
</comment>
<feature type="domain" description="Glycoside hydrolase family 2 immunoglobulin-like beta-sandwich" evidence="4">
    <location>
        <begin position="244"/>
        <end position="330"/>
    </location>
</feature>
<dbReference type="InterPro" id="IPR013783">
    <property type="entry name" value="Ig-like_fold"/>
</dbReference>
<keyword evidence="7" id="KW-1185">Reference proteome</keyword>
<reference evidence="6 7" key="1">
    <citation type="journal article" date="2019" name="New Phytol.">
        <title>Comparative genomics reveals unique wood-decay strategies and fruiting body development in the Schizophyllaceae.</title>
        <authorList>
            <person name="Almasi E."/>
            <person name="Sahu N."/>
            <person name="Krizsan K."/>
            <person name="Balint B."/>
            <person name="Kovacs G.M."/>
            <person name="Kiss B."/>
            <person name="Cseklye J."/>
            <person name="Drula E."/>
            <person name="Henrissat B."/>
            <person name="Nagy I."/>
            <person name="Chovatia M."/>
            <person name="Adam C."/>
            <person name="LaButti K."/>
            <person name="Lipzen A."/>
            <person name="Riley R."/>
            <person name="Grigoriev I.V."/>
            <person name="Nagy L.G."/>
        </authorList>
    </citation>
    <scope>NUCLEOTIDE SEQUENCE [LARGE SCALE GENOMIC DNA]</scope>
    <source>
        <strain evidence="6 7">NL-1724</strain>
    </source>
</reference>
<dbReference type="OrthoDB" id="408320at2759"/>
<dbReference type="PANTHER" id="PTHR42732:SF2">
    <property type="entry name" value="BETA-MANNOSIDASE"/>
    <property type="match status" value="1"/>
</dbReference>
<keyword evidence="2" id="KW-0326">Glycosidase</keyword>
<evidence type="ECO:0000313" key="7">
    <source>
        <dbReference type="Proteomes" id="UP000320762"/>
    </source>
</evidence>
<dbReference type="InterPro" id="IPR051913">
    <property type="entry name" value="GH2_Domain-Containing"/>
</dbReference>
<feature type="domain" description="Beta-mannosidase-like galactose-binding" evidence="5">
    <location>
        <begin position="128"/>
        <end position="204"/>
    </location>
</feature>
<keyword evidence="1 6" id="KW-0378">Hydrolase</keyword>
<sequence length="650" mass="72041">MLPLYFLALAAAARAALLKNGGLTDDRPSYDSPEDATYALVEPKLKTPWTDDVAADPDNVWPQYPRPLLRRDDWISLNGVWEFQFAATNSSDEVANPPVNTTLAQRILVPYCIESGLSGIALQSETYASWYRTSFEVPQSFDQNVTLHFGAVDYETTIFVNGVNVGSHTGGYDKFFFDVTSNIVKGGSNELIVYVYDPTDAISNRPMGKQRVVPSHIFYVPCSGIWQTVSIEAVPSTEYITNIDLRAAADGSVNATISTSNNGSSTPVEITFIDPIDGSQTFFSTSGTANTPFSFKVDPAPATWSPESPTLYNVTVAVGDDVAQTYTGFRTVERATVAGVPRFVLNGNPVFQFGPLDQGYWPDGLHSPPSYEAMVFDLQYLKNLGMNFVRKHIKVEPDLFYAAADSMGMIVMQDMPAMNNVDVSTITDEEQAEFERELDIIVQKHTSFPSILSFVIYNEGWGQIKSTPEIHLTDRVRELVAGHQLINSMSGWNDFAYQVFNISVGDYQDNHHYSSPQCGTPFVSAASVPYDGLRIGFQGEFGGVGHNVSIEHLWNDQEAIRAINETYEVDKTLEAWNYRALRVIEELREQTELFDCNGGVYTQTTDVEGEVNGFLTYDRAVSRVDEAEWKAAIAALYETFAAKVSGTQYL</sequence>
<accession>A0A550BVX7</accession>
<organism evidence="6 7">
    <name type="scientific">Schizophyllum amplum</name>
    <dbReference type="NCBI Taxonomy" id="97359"/>
    <lineage>
        <taxon>Eukaryota</taxon>
        <taxon>Fungi</taxon>
        <taxon>Dikarya</taxon>
        <taxon>Basidiomycota</taxon>
        <taxon>Agaricomycotina</taxon>
        <taxon>Agaricomycetes</taxon>
        <taxon>Agaricomycetidae</taxon>
        <taxon>Agaricales</taxon>
        <taxon>Schizophyllaceae</taxon>
        <taxon>Schizophyllum</taxon>
    </lineage>
</organism>
<dbReference type="Gene3D" id="2.60.40.10">
    <property type="entry name" value="Immunoglobulins"/>
    <property type="match status" value="1"/>
</dbReference>
<dbReference type="SUPFAM" id="SSF51445">
    <property type="entry name" value="(Trans)glycosidases"/>
    <property type="match status" value="1"/>
</dbReference>
<evidence type="ECO:0000256" key="3">
    <source>
        <dbReference type="SAM" id="SignalP"/>
    </source>
</evidence>
<dbReference type="Pfam" id="PF00703">
    <property type="entry name" value="Glyco_hydro_2"/>
    <property type="match status" value="1"/>
</dbReference>
<protein>
    <submittedName>
        <fullName evidence="6">Glycoside hydrolase family 2 protein</fullName>
    </submittedName>
</protein>
<dbReference type="Proteomes" id="UP000320762">
    <property type="component" value="Unassembled WGS sequence"/>
</dbReference>
<dbReference type="SUPFAM" id="SSF49785">
    <property type="entry name" value="Galactose-binding domain-like"/>
    <property type="match status" value="1"/>
</dbReference>
<keyword evidence="3" id="KW-0732">Signal</keyword>
<dbReference type="SUPFAM" id="SSF49303">
    <property type="entry name" value="beta-Galactosidase/glucuronidase domain"/>
    <property type="match status" value="1"/>
</dbReference>
<dbReference type="Gene3D" id="2.60.120.260">
    <property type="entry name" value="Galactose-binding domain-like"/>
    <property type="match status" value="1"/>
</dbReference>
<gene>
    <name evidence="6" type="ORF">BD626DRAFT_440485</name>
</gene>
<proteinExistence type="predicted"/>
<evidence type="ECO:0000259" key="5">
    <source>
        <dbReference type="Pfam" id="PF22666"/>
    </source>
</evidence>
<dbReference type="InterPro" id="IPR008979">
    <property type="entry name" value="Galactose-bd-like_sf"/>
</dbReference>
<dbReference type="AlphaFoldDB" id="A0A550BVX7"/>
<dbReference type="PANTHER" id="PTHR42732">
    <property type="entry name" value="BETA-GALACTOSIDASE"/>
    <property type="match status" value="1"/>
</dbReference>
<dbReference type="InterPro" id="IPR054593">
    <property type="entry name" value="Beta-mannosidase-like_N2"/>
</dbReference>
<feature type="chain" id="PRO_5022133768" evidence="3">
    <location>
        <begin position="16"/>
        <end position="650"/>
    </location>
</feature>
<dbReference type="InterPro" id="IPR017853">
    <property type="entry name" value="GH"/>
</dbReference>
<evidence type="ECO:0000259" key="4">
    <source>
        <dbReference type="Pfam" id="PF00703"/>
    </source>
</evidence>
<feature type="signal peptide" evidence="3">
    <location>
        <begin position="1"/>
        <end position="15"/>
    </location>
</feature>
<dbReference type="Gene3D" id="3.20.20.80">
    <property type="entry name" value="Glycosidases"/>
    <property type="match status" value="1"/>
</dbReference>
<dbReference type="GO" id="GO:0005975">
    <property type="term" value="P:carbohydrate metabolic process"/>
    <property type="evidence" value="ECO:0007669"/>
    <property type="project" value="InterPro"/>
</dbReference>
<evidence type="ECO:0000313" key="6">
    <source>
        <dbReference type="EMBL" id="TRM56688.1"/>
    </source>
</evidence>
<dbReference type="InterPro" id="IPR006102">
    <property type="entry name" value="Ig-like_GH2"/>
</dbReference>